<dbReference type="InterPro" id="IPR045750">
    <property type="entry name" value="DUF6178"/>
</dbReference>
<dbReference type="HOGENOM" id="CLU_033811_0_0_7"/>
<dbReference type="Proteomes" id="UP000007347">
    <property type="component" value="Chromosome"/>
</dbReference>
<proteinExistence type="predicted"/>
<dbReference type="RefSeq" id="WP_014956563.1">
    <property type="nucleotide sequence ID" value="NC_018645.1"/>
</dbReference>
<protein>
    <submittedName>
        <fullName evidence="1">Conserved uncharacterized protein</fullName>
    </submittedName>
</protein>
<keyword evidence="2" id="KW-1185">Reference proteome</keyword>
<name>K0NE18_DESTT</name>
<dbReference type="EMBL" id="FO203503">
    <property type="protein sequence ID" value="CCK79216.1"/>
    <property type="molecule type" value="Genomic_DNA"/>
</dbReference>
<organism evidence="1 2">
    <name type="scientific">Desulfobacula toluolica (strain DSM 7467 / Tol2)</name>
    <dbReference type="NCBI Taxonomy" id="651182"/>
    <lineage>
        <taxon>Bacteria</taxon>
        <taxon>Pseudomonadati</taxon>
        <taxon>Thermodesulfobacteriota</taxon>
        <taxon>Desulfobacteria</taxon>
        <taxon>Desulfobacterales</taxon>
        <taxon>Desulfobacteraceae</taxon>
        <taxon>Desulfobacula</taxon>
    </lineage>
</organism>
<dbReference type="AlphaFoldDB" id="K0NE18"/>
<evidence type="ECO:0000313" key="2">
    <source>
        <dbReference type="Proteomes" id="UP000007347"/>
    </source>
</evidence>
<reference evidence="1 2" key="1">
    <citation type="journal article" date="2013" name="Environ. Microbiol.">
        <title>Complete genome, catabolic sub-proteomes and key-metabolites of Desulfobacula toluolica Tol2, a marine, aromatic compound-degrading, sulfate-reducing bacterium.</title>
        <authorList>
            <person name="Wohlbrand L."/>
            <person name="Jacob J.H."/>
            <person name="Kube M."/>
            <person name="Mussmann M."/>
            <person name="Jarling R."/>
            <person name="Beck A."/>
            <person name="Amann R."/>
            <person name="Wilkes H."/>
            <person name="Reinhardt R."/>
            <person name="Rabus R."/>
        </authorList>
    </citation>
    <scope>NUCLEOTIDE SEQUENCE [LARGE SCALE GENOMIC DNA]</scope>
    <source>
        <strain evidence="2">DSM 7467 / Tol2</strain>
    </source>
</reference>
<accession>K0NE18</accession>
<sequence>MSDKTNYRLANIQNREIKLRAVRHEILAVESEKALEMILDAPSPATLIQSFPDQDLYYLMHKIGPDDFIPILAMAKSDQWEYILDVEAWDNDRLDLESMTKTFDLLFQADPQRLLRWVIKEKPDYFEFYLLKNMEIIVREHDEIPPENFDDYITMDDKFYFRFPDKPMTGDDNKFLTDDDDKSPKPENKEQAWELIEKMLKTLAGMDLSVFHGLLLETCALLPIETEEEQFRLKNLRLAEKGFLPPHEAIGIYQPTRLSDLRKRPDAGILKNKPFDPDIPMPPQFFSLFIKGDNLFVKSLEFFDSEFILDLESELAALINKVISADKIKLKAKQDLGRAISKVCDYLNLGLEVILKGEPKPELAKNVIHKYFLEDIFRTGSRAGIKLKTKAANWFQNSFMNQNKLPLSFLGEDFLGCIGGLFLDRPLYYNAYVSGDLYRNFKSISDITKTNTALEQIMALDTVLGKLNIDLESFKEGVLTYKTLILTLWAKDRLKQAMNLEPIDMVLFKEFFAALFSKSDSDAIEHIPLNDLIIWTCEATGMKETDLPEKFFEVLTALINELKDEYGSVDPENIDPRFIPHFLLRKKKNKRKDK</sequence>
<dbReference type="KEGG" id="dto:TOL2_C10510"/>
<dbReference type="OrthoDB" id="5479105at2"/>
<dbReference type="Pfam" id="PF19676">
    <property type="entry name" value="DUF6178"/>
    <property type="match status" value="1"/>
</dbReference>
<gene>
    <name evidence="1" type="ordered locus">TOL2_C10510</name>
</gene>
<dbReference type="STRING" id="651182.TOL2_C10510"/>
<evidence type="ECO:0000313" key="1">
    <source>
        <dbReference type="EMBL" id="CCK79216.1"/>
    </source>
</evidence>